<evidence type="ECO:0008006" key="4">
    <source>
        <dbReference type="Google" id="ProtNLM"/>
    </source>
</evidence>
<protein>
    <recommendedName>
        <fullName evidence="4">Transporter</fullName>
    </recommendedName>
</protein>
<keyword evidence="3" id="KW-1185">Reference proteome</keyword>
<reference evidence="2 3" key="1">
    <citation type="submission" date="2017-02" db="EMBL/GenBank/DDBJ databases">
        <title>Genome sequence of the nitrite-oxidizing bacterium Nitrobacter vulgaris strain Ab1.</title>
        <authorList>
            <person name="Mellbye B.L."/>
            <person name="Davis E.W."/>
            <person name="Spieck E."/>
            <person name="Chang J.H."/>
            <person name="Bottomley P.J."/>
            <person name="Sayavedra-Soto L.A."/>
        </authorList>
    </citation>
    <scope>NUCLEOTIDE SEQUENCE [LARGE SCALE GENOMIC DNA]</scope>
    <source>
        <strain evidence="2 3">Ab1</strain>
    </source>
</reference>
<dbReference type="OrthoDB" id="111841at2"/>
<evidence type="ECO:0000313" key="3">
    <source>
        <dbReference type="Proteomes" id="UP000189940"/>
    </source>
</evidence>
<name>A0A1V4I138_NITVU</name>
<feature type="signal peptide" evidence="1">
    <location>
        <begin position="1"/>
        <end position="18"/>
    </location>
</feature>
<dbReference type="AlphaFoldDB" id="A0A1V4I138"/>
<feature type="chain" id="PRO_5012799156" description="Transporter" evidence="1">
    <location>
        <begin position="19"/>
        <end position="269"/>
    </location>
</feature>
<comment type="caution">
    <text evidence="2">The sequence shown here is derived from an EMBL/GenBank/DDBJ whole genome shotgun (WGS) entry which is preliminary data.</text>
</comment>
<evidence type="ECO:0000313" key="2">
    <source>
        <dbReference type="EMBL" id="OPH83829.1"/>
    </source>
</evidence>
<dbReference type="InterPro" id="IPR025737">
    <property type="entry name" value="FApF"/>
</dbReference>
<accession>A0A1V4I138</accession>
<dbReference type="EMBL" id="MWPQ01000023">
    <property type="protein sequence ID" value="OPH83829.1"/>
    <property type="molecule type" value="Genomic_DNA"/>
</dbReference>
<sequence length="269" mass="28598">MTRCSILFAALLAGPAFAQDAVPTASVADAPICTDRPTKSNFACTVPKGLVQIEADGFTWLNNTAGGNRTDQLLFSNPTVKYGLTDSSDIQLNWVPFTRVRTGDAVGNVSTQSGIGDATVRFKRRLTGPEGDFQLAVLPFVKLPTAPTGIGNGKVEGGMAVPINISVPNGWTVTLGPQLDVLADSDGQGRHLGATGLVNVAKQIGKFTIYNEIWTSQNFDPAGTVQQYSYDTALVWLPHPTLQFDIGVNIGLNRNTPAIVSYVGVSTRF</sequence>
<organism evidence="2 3">
    <name type="scientific">Nitrobacter vulgaris</name>
    <dbReference type="NCBI Taxonomy" id="29421"/>
    <lineage>
        <taxon>Bacteria</taxon>
        <taxon>Pseudomonadati</taxon>
        <taxon>Pseudomonadota</taxon>
        <taxon>Alphaproteobacteria</taxon>
        <taxon>Hyphomicrobiales</taxon>
        <taxon>Nitrobacteraceae</taxon>
        <taxon>Nitrobacter</taxon>
    </lineage>
</organism>
<proteinExistence type="predicted"/>
<dbReference type="Pfam" id="PF13557">
    <property type="entry name" value="Phenol_MetA_deg"/>
    <property type="match status" value="1"/>
</dbReference>
<dbReference type="Proteomes" id="UP000189940">
    <property type="component" value="Unassembled WGS sequence"/>
</dbReference>
<dbReference type="RefSeq" id="WP_079446037.1">
    <property type="nucleotide sequence ID" value="NZ_MWPQ01000023.1"/>
</dbReference>
<evidence type="ECO:0000256" key="1">
    <source>
        <dbReference type="SAM" id="SignalP"/>
    </source>
</evidence>
<gene>
    <name evidence="2" type="ORF">B2M20_05225</name>
</gene>
<keyword evidence="1" id="KW-0732">Signal</keyword>